<dbReference type="OrthoDB" id="9790372at2"/>
<dbReference type="InterPro" id="IPR003772">
    <property type="entry name" value="YceD"/>
</dbReference>
<sequence length="174" mass="20131">MKFPLQKLKQAGDEPFVFEDDVDISELEEMKNDIRRIEPVHVKGQATMHGEEITFQFTIDGKMILPCARTLVDVEYPFHVDAIEVFSVSPFYEEEDESEIHPVDGEVLDLTPYIKENVLLEVPFRVFSEKQEAYDQAPQEGQGWQLVTEEAQEKKVDPRMAKLQSLLNDNQNED</sequence>
<dbReference type="STRING" id="571932.SAMN05421743_12320"/>
<dbReference type="AlphaFoldDB" id="A0A1H4H602"/>
<proteinExistence type="predicted"/>
<accession>A0A1H4H602</accession>
<dbReference type="RefSeq" id="WP_093046610.1">
    <property type="nucleotide sequence ID" value="NZ_FNQR01000023.1"/>
</dbReference>
<reference evidence="1 2" key="1">
    <citation type="submission" date="2016-10" db="EMBL/GenBank/DDBJ databases">
        <authorList>
            <person name="de Groot N.N."/>
        </authorList>
    </citation>
    <scope>NUCLEOTIDE SEQUENCE [LARGE SCALE GENOMIC DNA]</scope>
    <source>
        <strain evidence="1 2">CCM7597</strain>
    </source>
</reference>
<evidence type="ECO:0000313" key="1">
    <source>
        <dbReference type="EMBL" id="SEB17185.1"/>
    </source>
</evidence>
<evidence type="ECO:0008006" key="3">
    <source>
        <dbReference type="Google" id="ProtNLM"/>
    </source>
</evidence>
<keyword evidence="2" id="KW-1185">Reference proteome</keyword>
<dbReference type="Proteomes" id="UP000198584">
    <property type="component" value="Unassembled WGS sequence"/>
</dbReference>
<evidence type="ECO:0000313" key="2">
    <source>
        <dbReference type="Proteomes" id="UP000198584"/>
    </source>
</evidence>
<gene>
    <name evidence="1" type="ORF">SAMN05421743_12320</name>
</gene>
<name>A0A1H4H602_9BACI</name>
<dbReference type="EMBL" id="FNQR01000023">
    <property type="protein sequence ID" value="SEB17185.1"/>
    <property type="molecule type" value="Genomic_DNA"/>
</dbReference>
<dbReference type="Pfam" id="PF02620">
    <property type="entry name" value="YceD"/>
    <property type="match status" value="1"/>
</dbReference>
<organism evidence="1 2">
    <name type="scientific">Thalassobacillus cyri</name>
    <dbReference type="NCBI Taxonomy" id="571932"/>
    <lineage>
        <taxon>Bacteria</taxon>
        <taxon>Bacillati</taxon>
        <taxon>Bacillota</taxon>
        <taxon>Bacilli</taxon>
        <taxon>Bacillales</taxon>
        <taxon>Bacillaceae</taxon>
        <taxon>Thalassobacillus</taxon>
    </lineage>
</organism>
<protein>
    <recommendedName>
        <fullName evidence="3">DUF177 domain-containing protein</fullName>
    </recommendedName>
</protein>